<dbReference type="eggNOG" id="ENOG502QPW5">
    <property type="taxonomic scope" value="Eukaryota"/>
</dbReference>
<feature type="compositionally biased region" description="Low complexity" evidence="1">
    <location>
        <begin position="689"/>
        <end position="708"/>
    </location>
</feature>
<feature type="compositionally biased region" description="Low complexity" evidence="1">
    <location>
        <begin position="783"/>
        <end position="809"/>
    </location>
</feature>
<feature type="compositionally biased region" description="Polar residues" evidence="1">
    <location>
        <begin position="740"/>
        <end position="759"/>
    </location>
</feature>
<dbReference type="InParanoid" id="F0XMH4"/>
<feature type="compositionally biased region" description="Low complexity" evidence="1">
    <location>
        <begin position="595"/>
        <end position="612"/>
    </location>
</feature>
<dbReference type="EMBL" id="GL629794">
    <property type="protein sequence ID" value="EFX01353.1"/>
    <property type="molecule type" value="Genomic_DNA"/>
</dbReference>
<reference evidence="2 3" key="1">
    <citation type="journal article" date="2011" name="Proc. Natl. Acad. Sci. U.S.A.">
        <title>Genome and transcriptome analyses of the mountain pine beetle-fungal symbiont Grosmannia clavigera, a lodgepole pine pathogen.</title>
        <authorList>
            <person name="DiGuistini S."/>
            <person name="Wang Y."/>
            <person name="Liao N.Y."/>
            <person name="Taylor G."/>
            <person name="Tanguay P."/>
            <person name="Feau N."/>
            <person name="Henrissat B."/>
            <person name="Chan S.K."/>
            <person name="Hesse-Orce U."/>
            <person name="Alamouti S.M."/>
            <person name="Tsui C.K.M."/>
            <person name="Docking R.T."/>
            <person name="Levasseur A."/>
            <person name="Haridas S."/>
            <person name="Robertson G."/>
            <person name="Birol I."/>
            <person name="Holt R.A."/>
            <person name="Marra M.A."/>
            <person name="Hamelin R.C."/>
            <person name="Hirst M."/>
            <person name="Jones S.J.M."/>
            <person name="Bohlmann J."/>
            <person name="Breuil C."/>
        </authorList>
    </citation>
    <scope>NUCLEOTIDE SEQUENCE [LARGE SCALE GENOMIC DNA]</scope>
    <source>
        <strain evidence="3">kw1407 / UAMH 11150</strain>
    </source>
</reference>
<feature type="compositionally biased region" description="Basic residues" evidence="1">
    <location>
        <begin position="414"/>
        <end position="425"/>
    </location>
</feature>
<feature type="compositionally biased region" description="Low complexity" evidence="1">
    <location>
        <begin position="728"/>
        <end position="739"/>
    </location>
</feature>
<dbReference type="GO" id="GO:0003677">
    <property type="term" value="F:DNA binding"/>
    <property type="evidence" value="ECO:0007669"/>
    <property type="project" value="UniProtKB-KW"/>
</dbReference>
<feature type="region of interest" description="Disordered" evidence="1">
    <location>
        <begin position="147"/>
        <end position="179"/>
    </location>
</feature>
<sequence length="907" mass="92535">MSTFTSAVGLPPLSTIAPNVAHESGASMAVGGSALSSLSAIEHRDARIKDPVPKKLKGQTGNIKGNFGVIQMDLTGHDTSVERNELAKRASESTEMAALRAYQSGHGVSSSKRFVRLPDEPPSSVWDPYYITTTATAQAMQPIQHVQPVQSGQNNHSTQNSQAVGPTSRSQSLSPGETKAEQKRLLALLRSLPSPAVVDQICKAVEYFGGSPSAAPPTDGAFPRSDLTNGLGSTFIGWIAEIFPRLPNSTTSAITAVLTSPHFATANGSTTSARLDQAAGDSHAPGDSAMAGAPAATTEKRRRGRPKGSKATKVRRDKGIKKGPMKARKAAAAAAASVANGEGRTTEEDGWVDVDDTAMDVTGGVADSMFFHPGTSISTPERQSAPALSTPSASMDVGTGAGPEVGAGTAEGKKRGRPKGSKNRPKAADVVEAPSSSKEIPPAPANVTPISPPAVPGASTPAKKAQIGRPKGFTAKPKELPTQTTSLGSGSDNDFGLSHLNQQMYAASASAAVQPADAVSMATGAKRKRAKAVKKDELSSADLAQGYPTGVQQPSGQLAEIANTSTNMNTASTNPSAAVKRQRKSADARASMRGSNASSASPATQAAAHSMAGIGSDQQQILAPLDASDAAGHQLNVAFDTLSSLGQATQQADPSQSLVSQQPRHQMQQPQYTTQKAMSATPPLPTIEQGQAQSVQSVQSMQAVQGSMTVGSPGLLTPNSSHRSPQFTTATSTAGLGTTQNTYGAGFGSSTYGQPRRTNSGPGPAGAGSPSLNGPYGTGGSAAGATSVPHSLSHHGSPSSFGATARQQPQPQPQPSPGSAGSSAAQGIQGFHNFDSQSLFDGIGLDGSTGSGGLGLGGPGTYSLGGSVPRTSANPASAYGAPPSMTSFDTNIRTASQLRDRFYNIRQ</sequence>
<keyword evidence="2" id="KW-0238">DNA-binding</keyword>
<dbReference type="RefSeq" id="XP_014170835.1">
    <property type="nucleotide sequence ID" value="XM_014315360.1"/>
</dbReference>
<feature type="region of interest" description="Disordered" evidence="1">
    <location>
        <begin position="372"/>
        <end position="495"/>
    </location>
</feature>
<feature type="compositionally biased region" description="Polar residues" evidence="1">
    <location>
        <begin position="147"/>
        <end position="175"/>
    </location>
</feature>
<evidence type="ECO:0000313" key="3">
    <source>
        <dbReference type="Proteomes" id="UP000007796"/>
    </source>
</evidence>
<evidence type="ECO:0000313" key="2">
    <source>
        <dbReference type="EMBL" id="EFX01353.1"/>
    </source>
</evidence>
<feature type="compositionally biased region" description="Low complexity" evidence="1">
    <location>
        <begin position="817"/>
        <end position="827"/>
    </location>
</feature>
<dbReference type="HOGENOM" id="CLU_297907_0_0_1"/>
<dbReference type="STRING" id="655863.F0XMH4"/>
<feature type="compositionally biased region" description="Low complexity" evidence="1">
    <location>
        <begin position="661"/>
        <end position="671"/>
    </location>
</feature>
<feature type="compositionally biased region" description="Basic residues" evidence="1">
    <location>
        <begin position="300"/>
        <end position="329"/>
    </location>
</feature>
<dbReference type="Proteomes" id="UP000007796">
    <property type="component" value="Unassembled WGS sequence"/>
</dbReference>
<feature type="compositionally biased region" description="Polar residues" evidence="1">
    <location>
        <begin position="646"/>
        <end position="660"/>
    </location>
</feature>
<feature type="region of interest" description="Disordered" evidence="1">
    <location>
        <begin position="566"/>
        <end position="612"/>
    </location>
</feature>
<keyword evidence="3" id="KW-1185">Reference proteome</keyword>
<feature type="compositionally biased region" description="Low complexity" evidence="1">
    <location>
        <begin position="566"/>
        <end position="578"/>
    </location>
</feature>
<evidence type="ECO:0000256" key="1">
    <source>
        <dbReference type="SAM" id="MobiDB-lite"/>
    </source>
</evidence>
<dbReference type="OrthoDB" id="5243398at2759"/>
<feature type="compositionally biased region" description="Polar residues" evidence="1">
    <location>
        <begin position="375"/>
        <end position="393"/>
    </location>
</feature>
<feature type="region of interest" description="Disordered" evidence="1">
    <location>
        <begin position="275"/>
        <end position="352"/>
    </location>
</feature>
<proteinExistence type="predicted"/>
<accession>F0XMH4</accession>
<feature type="compositionally biased region" description="Polar residues" evidence="1">
    <location>
        <begin position="481"/>
        <end position="492"/>
    </location>
</feature>
<protein>
    <submittedName>
        <fullName evidence="2">Hmg-i/hmg-y, DNA-binding protein</fullName>
    </submittedName>
</protein>
<feature type="compositionally biased region" description="Polar residues" evidence="1">
    <location>
        <begin position="717"/>
        <end position="727"/>
    </location>
</feature>
<dbReference type="AlphaFoldDB" id="F0XMH4"/>
<gene>
    <name evidence="2" type="ORF">CMQ_6295</name>
</gene>
<name>F0XMH4_GROCL</name>
<organism evidence="3">
    <name type="scientific">Grosmannia clavigera (strain kw1407 / UAMH 11150)</name>
    <name type="common">Blue stain fungus</name>
    <name type="synonym">Graphiocladiella clavigera</name>
    <dbReference type="NCBI Taxonomy" id="655863"/>
    <lineage>
        <taxon>Eukaryota</taxon>
        <taxon>Fungi</taxon>
        <taxon>Dikarya</taxon>
        <taxon>Ascomycota</taxon>
        <taxon>Pezizomycotina</taxon>
        <taxon>Sordariomycetes</taxon>
        <taxon>Sordariomycetidae</taxon>
        <taxon>Ophiostomatales</taxon>
        <taxon>Ophiostomataceae</taxon>
        <taxon>Leptographium</taxon>
    </lineage>
</organism>
<feature type="region of interest" description="Disordered" evidence="1">
    <location>
        <begin position="646"/>
        <end position="827"/>
    </location>
</feature>
<dbReference type="GeneID" id="25979712"/>